<dbReference type="EMBL" id="BMAT01009378">
    <property type="protein sequence ID" value="GFS05327.1"/>
    <property type="molecule type" value="Genomic_DNA"/>
</dbReference>
<keyword evidence="2" id="KW-0732">Signal</keyword>
<organism evidence="3 4">
    <name type="scientific">Elysia marginata</name>
    <dbReference type="NCBI Taxonomy" id="1093978"/>
    <lineage>
        <taxon>Eukaryota</taxon>
        <taxon>Metazoa</taxon>
        <taxon>Spiralia</taxon>
        <taxon>Lophotrochozoa</taxon>
        <taxon>Mollusca</taxon>
        <taxon>Gastropoda</taxon>
        <taxon>Heterobranchia</taxon>
        <taxon>Euthyneura</taxon>
        <taxon>Panpulmonata</taxon>
        <taxon>Sacoglossa</taxon>
        <taxon>Placobranchoidea</taxon>
        <taxon>Plakobranchidae</taxon>
        <taxon>Elysia</taxon>
    </lineage>
</organism>
<gene>
    <name evidence="3" type="ORF">ElyMa_004679400</name>
</gene>
<reference evidence="3 4" key="1">
    <citation type="journal article" date="2021" name="Elife">
        <title>Chloroplast acquisition without the gene transfer in kleptoplastic sea slugs, Plakobranchus ocellatus.</title>
        <authorList>
            <person name="Maeda T."/>
            <person name="Takahashi S."/>
            <person name="Yoshida T."/>
            <person name="Shimamura S."/>
            <person name="Takaki Y."/>
            <person name="Nagai Y."/>
            <person name="Toyoda A."/>
            <person name="Suzuki Y."/>
            <person name="Arimoto A."/>
            <person name="Ishii H."/>
            <person name="Satoh N."/>
            <person name="Nishiyama T."/>
            <person name="Hasebe M."/>
            <person name="Maruyama T."/>
            <person name="Minagawa J."/>
            <person name="Obokata J."/>
            <person name="Shigenobu S."/>
        </authorList>
    </citation>
    <scope>NUCLEOTIDE SEQUENCE [LARGE SCALE GENOMIC DNA]</scope>
</reference>
<comment type="caution">
    <text evidence="3">The sequence shown here is derived from an EMBL/GenBank/DDBJ whole genome shotgun (WGS) entry which is preliminary data.</text>
</comment>
<name>A0AAV4I4Y3_9GAST</name>
<feature type="compositionally biased region" description="Polar residues" evidence="1">
    <location>
        <begin position="152"/>
        <end position="162"/>
    </location>
</feature>
<evidence type="ECO:0000313" key="4">
    <source>
        <dbReference type="Proteomes" id="UP000762676"/>
    </source>
</evidence>
<feature type="region of interest" description="Disordered" evidence="1">
    <location>
        <begin position="27"/>
        <end position="201"/>
    </location>
</feature>
<feature type="compositionally biased region" description="Low complexity" evidence="1">
    <location>
        <begin position="125"/>
        <end position="149"/>
    </location>
</feature>
<feature type="compositionally biased region" description="Polar residues" evidence="1">
    <location>
        <begin position="169"/>
        <end position="180"/>
    </location>
</feature>
<keyword evidence="4" id="KW-1185">Reference proteome</keyword>
<feature type="chain" id="PRO_5043416548" description="Laminin G domain-containing protein" evidence="2">
    <location>
        <begin position="24"/>
        <end position="339"/>
    </location>
</feature>
<dbReference type="AlphaFoldDB" id="A0AAV4I4Y3"/>
<evidence type="ECO:0000256" key="2">
    <source>
        <dbReference type="SAM" id="SignalP"/>
    </source>
</evidence>
<dbReference type="Proteomes" id="UP000762676">
    <property type="component" value="Unassembled WGS sequence"/>
</dbReference>
<evidence type="ECO:0000313" key="3">
    <source>
        <dbReference type="EMBL" id="GFS05327.1"/>
    </source>
</evidence>
<feature type="signal peptide" evidence="2">
    <location>
        <begin position="1"/>
        <end position="23"/>
    </location>
</feature>
<feature type="compositionally biased region" description="Polar residues" evidence="1">
    <location>
        <begin position="29"/>
        <end position="55"/>
    </location>
</feature>
<evidence type="ECO:0008006" key="5">
    <source>
        <dbReference type="Google" id="ProtNLM"/>
    </source>
</evidence>
<sequence length="339" mass="35285">MNSGNLLLLSLLFSLAAFVPVGGADDAASGNTASTVPTASESTVSDETSTNNSTAGLDLSAAESNDIDASRSEQANGSNTVKDTADNSTAIESTVETPSTPAGTDTSLGDNSTVTTPPDTEKDNSTATTINTTEASTAETTPAPAQTDASDNETMPTSNNTAPAVEPTEPTSVTNQTGQPSTAETTEKSSTAGSTHKPVVEHSARISETNMLMVDADHSDSLFFELKGKAGEDLTGLWLIVHDAMSGATTPHFKLRLESAMDDKGLYLLNNMTGLKLTEELAMTGAVFIGLYENEPTGGDLTTDGLLDALLYSSHGSLDQSLQETFVQVTRFPLTLDFR</sequence>
<feature type="compositionally biased region" description="Low complexity" evidence="1">
    <location>
        <begin position="181"/>
        <end position="195"/>
    </location>
</feature>
<accession>A0AAV4I4Y3</accession>
<feature type="compositionally biased region" description="Polar residues" evidence="1">
    <location>
        <begin position="72"/>
        <end position="118"/>
    </location>
</feature>
<protein>
    <recommendedName>
        <fullName evidence="5">Laminin G domain-containing protein</fullName>
    </recommendedName>
</protein>
<proteinExistence type="predicted"/>
<evidence type="ECO:0000256" key="1">
    <source>
        <dbReference type="SAM" id="MobiDB-lite"/>
    </source>
</evidence>